<evidence type="ECO:0000313" key="3">
    <source>
        <dbReference type="Proteomes" id="UP000621436"/>
    </source>
</evidence>
<name>A0A931ASV2_9FIRM</name>
<organism evidence="2 3">
    <name type="scientific">Halonatronomonas betaini</name>
    <dbReference type="NCBI Taxonomy" id="2778430"/>
    <lineage>
        <taxon>Bacteria</taxon>
        <taxon>Bacillati</taxon>
        <taxon>Bacillota</taxon>
        <taxon>Clostridia</taxon>
        <taxon>Halanaerobiales</taxon>
        <taxon>Halarsenatibacteraceae</taxon>
        <taxon>Halonatronomonas</taxon>
    </lineage>
</organism>
<gene>
    <name evidence="2" type="ORF">I0Q91_02805</name>
</gene>
<accession>A0A931ASV2</accession>
<evidence type="ECO:0000259" key="1">
    <source>
        <dbReference type="Pfam" id="PF11823"/>
    </source>
</evidence>
<protein>
    <submittedName>
        <fullName evidence="2">DUF3343 domain-containing protein</fullName>
    </submittedName>
</protein>
<comment type="caution">
    <text evidence="2">The sequence shown here is derived from an EMBL/GenBank/DDBJ whole genome shotgun (WGS) entry which is preliminary data.</text>
</comment>
<evidence type="ECO:0000313" key="2">
    <source>
        <dbReference type="EMBL" id="MBF8435999.1"/>
    </source>
</evidence>
<dbReference type="Pfam" id="PF11823">
    <property type="entry name" value="Se_S_carrier"/>
    <property type="match status" value="1"/>
</dbReference>
<keyword evidence="3" id="KW-1185">Reference proteome</keyword>
<dbReference type="EMBL" id="JADPIE010000001">
    <property type="protein sequence ID" value="MBF8435999.1"/>
    <property type="molecule type" value="Genomic_DNA"/>
</dbReference>
<feature type="domain" description="Putative Se/S carrier protein-like" evidence="1">
    <location>
        <begin position="6"/>
        <end position="73"/>
    </location>
</feature>
<dbReference type="AlphaFoldDB" id="A0A931ASV2"/>
<dbReference type="InterPro" id="IPR021778">
    <property type="entry name" value="Se/S_carrier-like"/>
</dbReference>
<dbReference type="Proteomes" id="UP000621436">
    <property type="component" value="Unassembled WGS sequence"/>
</dbReference>
<proteinExistence type="predicted"/>
<reference evidence="2" key="1">
    <citation type="submission" date="2020-11" db="EMBL/GenBank/DDBJ databases">
        <title>Halonatronomonas betainensis gen. nov., sp. nov. a novel haloalkaliphilic representative of the family Halanaerobiacae capable of betaine degradation.</title>
        <authorList>
            <person name="Boltyanskaya Y."/>
            <person name="Kevbrin V."/>
            <person name="Detkova E."/>
            <person name="Grouzdev D.S."/>
            <person name="Koziaeva V."/>
            <person name="Zhilina T."/>
        </authorList>
    </citation>
    <scope>NUCLEOTIDE SEQUENCE</scope>
    <source>
        <strain evidence="2">Z-7014</strain>
    </source>
</reference>
<sequence>MIGDEYGLISFDNTHYAIKAEKLLKDRNYSVEMRPIPPSISADCGFGVEFDIKKIKEIKKFLEKNTVQTVGYYHIIKNGNKKTIEKV</sequence>
<dbReference type="RefSeq" id="WP_270452741.1">
    <property type="nucleotide sequence ID" value="NZ_JADPIE010000001.1"/>
</dbReference>